<dbReference type="AlphaFoldDB" id="K2G641"/>
<gene>
    <name evidence="1" type="ORF">ACD_2C00106G0003</name>
</gene>
<sequence>MLIFSHILKLTPNKHVDTKKQKSIYACWTNSGYSDTINFSNNLISIILFSIFHRKRFNKNGRYEQYNQMTVSILYDMMNLSYARKISQYNVLSDTDMISMRSLSKNSQHHKIFS</sequence>
<comment type="caution">
    <text evidence="1">The sequence shown here is derived from an EMBL/GenBank/DDBJ whole genome shotgun (WGS) entry which is preliminary data.</text>
</comment>
<proteinExistence type="predicted"/>
<evidence type="ECO:0000313" key="1">
    <source>
        <dbReference type="EMBL" id="EKE29752.1"/>
    </source>
</evidence>
<dbReference type="EMBL" id="AMFJ01000106">
    <property type="protein sequence ID" value="EKE29752.1"/>
    <property type="molecule type" value="Genomic_DNA"/>
</dbReference>
<accession>K2G641</accession>
<protein>
    <submittedName>
        <fullName evidence="1">Uncharacterized protein</fullName>
    </submittedName>
</protein>
<reference evidence="1" key="1">
    <citation type="journal article" date="2012" name="Science">
        <title>Fermentation, hydrogen, and sulfur metabolism in multiple uncultivated bacterial phyla.</title>
        <authorList>
            <person name="Wrighton K.C."/>
            <person name="Thomas B.C."/>
            <person name="Sharon I."/>
            <person name="Miller C.S."/>
            <person name="Castelle C.J."/>
            <person name="VerBerkmoes N.C."/>
            <person name="Wilkins M.J."/>
            <person name="Hettich R.L."/>
            <person name="Lipton M.S."/>
            <person name="Williams K.H."/>
            <person name="Long P.E."/>
            <person name="Banfield J.F."/>
        </authorList>
    </citation>
    <scope>NUCLEOTIDE SEQUENCE [LARGE SCALE GENOMIC DNA]</scope>
</reference>
<organism evidence="1">
    <name type="scientific">uncultured bacterium</name>
    <name type="common">gcode 4</name>
    <dbReference type="NCBI Taxonomy" id="1234023"/>
    <lineage>
        <taxon>Bacteria</taxon>
        <taxon>environmental samples</taxon>
    </lineage>
</organism>
<name>K2G641_9BACT</name>